<dbReference type="AlphaFoldDB" id="A0A537JXV8"/>
<dbReference type="Proteomes" id="UP000318509">
    <property type="component" value="Unassembled WGS sequence"/>
</dbReference>
<name>A0A537JXV8_9BACT</name>
<gene>
    <name evidence="1" type="ORF">E6H00_12925</name>
</gene>
<dbReference type="EMBL" id="VBAK01000141">
    <property type="protein sequence ID" value="TMI88330.1"/>
    <property type="molecule type" value="Genomic_DNA"/>
</dbReference>
<organism evidence="1 2">
    <name type="scientific">Candidatus Segetimicrobium genomatis</name>
    <dbReference type="NCBI Taxonomy" id="2569760"/>
    <lineage>
        <taxon>Bacteria</taxon>
        <taxon>Bacillati</taxon>
        <taxon>Candidatus Sysuimicrobiota</taxon>
        <taxon>Candidatus Sysuimicrobiia</taxon>
        <taxon>Candidatus Sysuimicrobiales</taxon>
        <taxon>Candidatus Segetimicrobiaceae</taxon>
        <taxon>Candidatus Segetimicrobium</taxon>
    </lineage>
</organism>
<reference evidence="1 2" key="1">
    <citation type="journal article" date="2019" name="Nat. Microbiol.">
        <title>Mediterranean grassland soil C-N compound turnover is dependent on rainfall and depth, and is mediated by genomically divergent microorganisms.</title>
        <authorList>
            <person name="Diamond S."/>
            <person name="Andeer P.F."/>
            <person name="Li Z."/>
            <person name="Crits-Christoph A."/>
            <person name="Burstein D."/>
            <person name="Anantharaman K."/>
            <person name="Lane K.R."/>
            <person name="Thomas B.C."/>
            <person name="Pan C."/>
            <person name="Northen T.R."/>
            <person name="Banfield J.F."/>
        </authorList>
    </citation>
    <scope>NUCLEOTIDE SEQUENCE [LARGE SCALE GENOMIC DNA]</scope>
    <source>
        <strain evidence="1">NP_3</strain>
    </source>
</reference>
<comment type="caution">
    <text evidence="1">The sequence shown here is derived from an EMBL/GenBank/DDBJ whole genome shotgun (WGS) entry which is preliminary data.</text>
</comment>
<evidence type="ECO:0000313" key="1">
    <source>
        <dbReference type="EMBL" id="TMI88330.1"/>
    </source>
</evidence>
<evidence type="ECO:0000313" key="2">
    <source>
        <dbReference type="Proteomes" id="UP000318509"/>
    </source>
</evidence>
<proteinExistence type="predicted"/>
<protein>
    <submittedName>
        <fullName evidence="1">Uncharacterized protein</fullName>
    </submittedName>
</protein>
<accession>A0A537JXV8</accession>
<sequence length="92" mass="10239">MKGIKNDDQRRDMINAAASALYSAQITFLWETGKAAKGKFWSFEGPALMRTAVSIYLTLAELEKKGFLTLTVPQDLLAANNLAVFQTEQIKK</sequence>